<name>A0A1I8BRZ8_MELHA</name>
<organism evidence="1 2">
    <name type="scientific">Meloidogyne hapla</name>
    <name type="common">Root-knot nematode worm</name>
    <dbReference type="NCBI Taxonomy" id="6305"/>
    <lineage>
        <taxon>Eukaryota</taxon>
        <taxon>Metazoa</taxon>
        <taxon>Ecdysozoa</taxon>
        <taxon>Nematoda</taxon>
        <taxon>Chromadorea</taxon>
        <taxon>Rhabditida</taxon>
        <taxon>Tylenchina</taxon>
        <taxon>Tylenchomorpha</taxon>
        <taxon>Tylenchoidea</taxon>
        <taxon>Meloidogynidae</taxon>
        <taxon>Meloidogyninae</taxon>
        <taxon>Meloidogyne</taxon>
    </lineage>
</organism>
<proteinExistence type="predicted"/>
<keyword evidence="1" id="KW-1185">Reference proteome</keyword>
<protein>
    <submittedName>
        <fullName evidence="2">Uncharacterized protein</fullName>
    </submittedName>
</protein>
<dbReference type="Proteomes" id="UP000095281">
    <property type="component" value="Unplaced"/>
</dbReference>
<dbReference type="AlphaFoldDB" id="A0A1I8BRZ8"/>
<dbReference type="WBParaSite" id="MhA1_Contig499.frz3.gene2">
    <property type="protein sequence ID" value="MhA1_Contig499.frz3.gene2"/>
    <property type="gene ID" value="MhA1_Contig499.frz3.gene2"/>
</dbReference>
<reference evidence="2" key="1">
    <citation type="submission" date="2016-11" db="UniProtKB">
        <authorList>
            <consortium name="WormBaseParasite"/>
        </authorList>
    </citation>
    <scope>IDENTIFICATION</scope>
</reference>
<accession>A0A1I8BRZ8</accession>
<sequence length="162" mass="19057">MKDYLVDGNPNGLFLEEWQQKLQINIIKYLFKYLQDENYREKFSKDLNYIIMIFNSIYTDANLDYVITQDNPFWTTVHQSTTTRVRENLDDSDAFSHLLQFKVDKYSSESKQNFSYKPLSVNCTGNEENIVTFETNSIATHLFEANPCPGNEYTIVQMKTND</sequence>
<evidence type="ECO:0000313" key="1">
    <source>
        <dbReference type="Proteomes" id="UP000095281"/>
    </source>
</evidence>
<evidence type="ECO:0000313" key="2">
    <source>
        <dbReference type="WBParaSite" id="MhA1_Contig499.frz3.gene2"/>
    </source>
</evidence>